<dbReference type="STRING" id="1505725.GA0061074_1075"/>
<dbReference type="GO" id="GO:0016757">
    <property type="term" value="F:glycosyltransferase activity"/>
    <property type="evidence" value="ECO:0007669"/>
    <property type="project" value="UniProtKB-KW"/>
</dbReference>
<dbReference type="OrthoDB" id="9802525at2"/>
<dbReference type="PANTHER" id="PTHR45947">
    <property type="entry name" value="SULFOQUINOVOSYL TRANSFERASE SQD2"/>
    <property type="match status" value="1"/>
</dbReference>
<dbReference type="AlphaFoldDB" id="A0A1C4ATG1"/>
<dbReference type="Pfam" id="PF13439">
    <property type="entry name" value="Glyco_transf_4"/>
    <property type="match status" value="1"/>
</dbReference>
<dbReference type="SUPFAM" id="SSF53756">
    <property type="entry name" value="UDP-Glycosyltransferase/glycogen phosphorylase"/>
    <property type="match status" value="1"/>
</dbReference>
<evidence type="ECO:0000259" key="1">
    <source>
        <dbReference type="Pfam" id="PF00534"/>
    </source>
</evidence>
<dbReference type="RefSeq" id="WP_092462686.1">
    <property type="nucleotide sequence ID" value="NZ_BJEE01000006.1"/>
</dbReference>
<keyword evidence="3" id="KW-0328">Glycosyltransferase</keyword>
<feature type="domain" description="Glycosyl transferase family 1" evidence="1">
    <location>
        <begin position="152"/>
        <end position="313"/>
    </location>
</feature>
<dbReference type="InterPro" id="IPR001296">
    <property type="entry name" value="Glyco_trans_1"/>
</dbReference>
<dbReference type="Pfam" id="PF00534">
    <property type="entry name" value="Glycos_transf_1"/>
    <property type="match status" value="1"/>
</dbReference>
<feature type="domain" description="Glycosyltransferase subfamily 4-like N-terminal" evidence="2">
    <location>
        <begin position="46"/>
        <end position="138"/>
    </location>
</feature>
<dbReference type="PANTHER" id="PTHR45947:SF3">
    <property type="entry name" value="SULFOQUINOVOSYL TRANSFERASE SQD2"/>
    <property type="match status" value="1"/>
</dbReference>
<dbReference type="CDD" id="cd03801">
    <property type="entry name" value="GT4_PimA-like"/>
    <property type="match status" value="1"/>
</dbReference>
<name>A0A1C4ATG1_9LACO</name>
<gene>
    <name evidence="3" type="ORF">GA0061074_1075</name>
</gene>
<dbReference type="Proteomes" id="UP000199268">
    <property type="component" value="Unassembled WGS sequence"/>
</dbReference>
<dbReference type="InterPro" id="IPR028098">
    <property type="entry name" value="Glyco_trans_4-like_N"/>
</dbReference>
<sequence>MIRITMFSAAETVPGQGVGSAYRELVNLLTEKFPDKFALKFNSLAKTDISHYHTINFGFFLNTFLPGRGVKVGYVHFIPETLEDSIKLWWPFKKIFYWYMMTFYKRMDKIVVVNPVFIDKLVALGVKREKITYIPNFVSKKVFFPKPVTQKHALRQKLSLPEDKFIVLGVGQVQVRKGVLDFIQLAKDNPDWTFVWVGGFSFGAITAGYDELKKVVDNPPKNLIFPGIVDRNLMNDYYNAADVFLLPSYTELFPMSALEAFSTGTPTILRDLDLYQAIIAGYYLPAHDRQAMQTQLDRLATDDELKQKVSQQALAASAYYSAERVAKLWEDYYMSQVRNEDNNEVD</sequence>
<organism evidence="3 4">
    <name type="scientific">Weissella bombi</name>
    <dbReference type="NCBI Taxonomy" id="1505725"/>
    <lineage>
        <taxon>Bacteria</taxon>
        <taxon>Bacillati</taxon>
        <taxon>Bacillota</taxon>
        <taxon>Bacilli</taxon>
        <taxon>Lactobacillales</taxon>
        <taxon>Lactobacillaceae</taxon>
        <taxon>Weissella</taxon>
    </lineage>
</organism>
<keyword evidence="4" id="KW-1185">Reference proteome</keyword>
<dbReference type="Gene3D" id="3.40.50.2000">
    <property type="entry name" value="Glycogen Phosphorylase B"/>
    <property type="match status" value="2"/>
</dbReference>
<evidence type="ECO:0000259" key="2">
    <source>
        <dbReference type="Pfam" id="PF13439"/>
    </source>
</evidence>
<evidence type="ECO:0000313" key="4">
    <source>
        <dbReference type="Proteomes" id="UP000199268"/>
    </source>
</evidence>
<dbReference type="InterPro" id="IPR050194">
    <property type="entry name" value="Glycosyltransferase_grp1"/>
</dbReference>
<keyword evidence="3" id="KW-0808">Transferase</keyword>
<proteinExistence type="predicted"/>
<protein>
    <submittedName>
        <fullName evidence="3">1,2-diacylglycerol-3-alpha-glucose alpha-1,2-galactosyltransferase</fullName>
    </submittedName>
</protein>
<evidence type="ECO:0000313" key="3">
    <source>
        <dbReference type="EMBL" id="SCB97778.1"/>
    </source>
</evidence>
<dbReference type="EMBL" id="FMAO01000007">
    <property type="protein sequence ID" value="SCB97778.1"/>
    <property type="molecule type" value="Genomic_DNA"/>
</dbReference>
<accession>A0A1C4ATG1</accession>
<reference evidence="4" key="1">
    <citation type="submission" date="2016-08" db="EMBL/GenBank/DDBJ databases">
        <authorList>
            <person name="Varghese N."/>
            <person name="Submissions Spin"/>
        </authorList>
    </citation>
    <scope>NUCLEOTIDE SEQUENCE [LARGE SCALE GENOMIC DNA]</scope>
    <source>
        <strain evidence="4">R-53094</strain>
    </source>
</reference>